<dbReference type="RefSeq" id="WP_007080769.1">
    <property type="nucleotide sequence ID" value="NZ_AJXU01000028.1"/>
</dbReference>
<evidence type="ECO:0000256" key="1">
    <source>
        <dbReference type="ARBA" id="ARBA00004383"/>
    </source>
</evidence>
<dbReference type="Gene3D" id="2.40.30.170">
    <property type="match status" value="1"/>
</dbReference>
<dbReference type="PANTHER" id="PTHR30386">
    <property type="entry name" value="MEMBRANE FUSION SUBUNIT OF EMRAB-TOLC MULTIDRUG EFFLUX PUMP"/>
    <property type="match status" value="1"/>
</dbReference>
<dbReference type="PATRIC" id="fig|1163408.3.peg.1161"/>
<organism evidence="11 12">
    <name type="scientific">Rhodanobacter fulvus Jip2</name>
    <dbReference type="NCBI Taxonomy" id="1163408"/>
    <lineage>
        <taxon>Bacteria</taxon>
        <taxon>Pseudomonadati</taxon>
        <taxon>Pseudomonadota</taxon>
        <taxon>Gammaproteobacteria</taxon>
        <taxon>Lysobacterales</taxon>
        <taxon>Rhodanobacteraceae</taxon>
        <taxon>Rhodanobacter</taxon>
    </lineage>
</organism>
<gene>
    <name evidence="11" type="ORF">UU9_05644</name>
</gene>
<dbReference type="Proteomes" id="UP000004210">
    <property type="component" value="Unassembled WGS sequence"/>
</dbReference>
<feature type="domain" description="Multidrug export protein EmrA/FarA alpha-helical hairpin" evidence="10">
    <location>
        <begin position="96"/>
        <end position="217"/>
    </location>
</feature>
<evidence type="ECO:0000313" key="11">
    <source>
        <dbReference type="EMBL" id="EIL90263.1"/>
    </source>
</evidence>
<evidence type="ECO:0000256" key="5">
    <source>
        <dbReference type="ARBA" id="ARBA00022519"/>
    </source>
</evidence>
<dbReference type="STRING" id="1163408.UU9_05644"/>
<keyword evidence="5" id="KW-0997">Cell inner membrane</keyword>
<evidence type="ECO:0000256" key="4">
    <source>
        <dbReference type="ARBA" id="ARBA00022475"/>
    </source>
</evidence>
<reference evidence="11 12" key="1">
    <citation type="journal article" date="2012" name="J. Bacteriol.">
        <title>Genome sequences for six rhodanobacter strains, isolated from soils and the terrestrial subsurface, with variable denitrification capabilities.</title>
        <authorList>
            <person name="Kostka J.E."/>
            <person name="Green S.J."/>
            <person name="Rishishwar L."/>
            <person name="Prakash O."/>
            <person name="Katz L.S."/>
            <person name="Marino-Ramirez L."/>
            <person name="Jordan I.K."/>
            <person name="Munk C."/>
            <person name="Ivanova N."/>
            <person name="Mikhailova N."/>
            <person name="Watson D.B."/>
            <person name="Brown S.D."/>
            <person name="Palumbo A.V."/>
            <person name="Brooks S.C."/>
        </authorList>
    </citation>
    <scope>NUCLEOTIDE SEQUENCE [LARGE SCALE GENOMIC DNA]</scope>
    <source>
        <strain evidence="12">Jip2T</strain>
    </source>
</reference>
<keyword evidence="12" id="KW-1185">Reference proteome</keyword>
<comment type="subcellular location">
    <subcellularLocation>
        <location evidence="1">Cell inner membrane</location>
        <topology evidence="1">Single-pass membrane protein</topology>
        <orientation evidence="1">Periplasmic side</orientation>
    </subcellularLocation>
</comment>
<sequence>MNTDAQTPPAVAVASAPPPRSRLGQWLGIAAVAIAVIGAALWWMLAGQYRETTEDAYVSGNVVAVTAQVSGVVTAIGADNTDYVKAGGNLVKLDDTDARLALSRAEAQLARSVRMVRAQYANVGQTRANVALRKVELSRAKADLARRRELLASGAISGEEVKHAEDAVHAATAALDMATQQVAGSSALIGRTTVATNPDVLAAASQVRDAWIAVYRTDVPAPVTGMVTKRNVQLGQKINPGVSLMSVVPLDHLWVDANFKESQLRHIRIGQKVDLVADVYGDDVVYHGTVIGQDAGTGSVFSLLPAQNATGNWIKVVQRVPIRIALDPQQVAQHPLQLGLSMKVTVATRQREGSRLVTAGAPEHGYRTDVFARQLASADAVVDKIIAANQ</sequence>
<dbReference type="eggNOG" id="COG1566">
    <property type="taxonomic scope" value="Bacteria"/>
</dbReference>
<keyword evidence="7 9" id="KW-1133">Transmembrane helix</keyword>
<dbReference type="GO" id="GO:1990961">
    <property type="term" value="P:xenobiotic detoxification by transmembrane export across the plasma membrane"/>
    <property type="evidence" value="ECO:0007669"/>
    <property type="project" value="UniProtKB-ARBA"/>
</dbReference>
<dbReference type="FunFam" id="2.40.30.170:FF:000003">
    <property type="entry name" value="Multidrug resistance protein A"/>
    <property type="match status" value="1"/>
</dbReference>
<evidence type="ECO:0000256" key="7">
    <source>
        <dbReference type="ARBA" id="ARBA00022989"/>
    </source>
</evidence>
<keyword evidence="8 9" id="KW-0472">Membrane</keyword>
<dbReference type="AlphaFoldDB" id="I4VSS2"/>
<dbReference type="Gene3D" id="1.10.287.470">
    <property type="entry name" value="Helix hairpin bin"/>
    <property type="match status" value="1"/>
</dbReference>
<keyword evidence="4" id="KW-1003">Cell membrane</keyword>
<dbReference type="InterPro" id="IPR058633">
    <property type="entry name" value="EmrA/FarA_HH"/>
</dbReference>
<feature type="transmembrane region" description="Helical" evidence="9">
    <location>
        <begin position="26"/>
        <end position="45"/>
    </location>
</feature>
<dbReference type="InterPro" id="IPR050739">
    <property type="entry name" value="MFP"/>
</dbReference>
<dbReference type="OrthoDB" id="9811754at2"/>
<protein>
    <submittedName>
        <fullName evidence="11">Multidrug resistance protein EmrA</fullName>
    </submittedName>
</protein>
<dbReference type="EMBL" id="AJXU01000028">
    <property type="protein sequence ID" value="EIL90263.1"/>
    <property type="molecule type" value="Genomic_DNA"/>
</dbReference>
<evidence type="ECO:0000256" key="9">
    <source>
        <dbReference type="SAM" id="Phobius"/>
    </source>
</evidence>
<dbReference type="GO" id="GO:0005886">
    <property type="term" value="C:plasma membrane"/>
    <property type="evidence" value="ECO:0007669"/>
    <property type="project" value="UniProtKB-SubCell"/>
</dbReference>
<dbReference type="PANTHER" id="PTHR30386:SF19">
    <property type="entry name" value="MULTIDRUG EXPORT PROTEIN EMRA-RELATED"/>
    <property type="match status" value="1"/>
</dbReference>
<dbReference type="Pfam" id="PF25885">
    <property type="entry name" value="HH_EMRA"/>
    <property type="match status" value="1"/>
</dbReference>
<dbReference type="SUPFAM" id="SSF111369">
    <property type="entry name" value="HlyD-like secretion proteins"/>
    <property type="match status" value="2"/>
</dbReference>
<keyword evidence="6 9" id="KW-0812">Transmembrane</keyword>
<keyword evidence="3" id="KW-0813">Transport</keyword>
<accession>I4VSS2</accession>
<evidence type="ECO:0000256" key="6">
    <source>
        <dbReference type="ARBA" id="ARBA00022692"/>
    </source>
</evidence>
<evidence type="ECO:0000256" key="8">
    <source>
        <dbReference type="ARBA" id="ARBA00023136"/>
    </source>
</evidence>
<name>I4VSS2_9GAMM</name>
<dbReference type="GO" id="GO:0015721">
    <property type="term" value="P:bile acid and bile salt transport"/>
    <property type="evidence" value="ECO:0007669"/>
    <property type="project" value="UniProtKB-ARBA"/>
</dbReference>
<evidence type="ECO:0000313" key="12">
    <source>
        <dbReference type="Proteomes" id="UP000004210"/>
    </source>
</evidence>
<dbReference type="GO" id="GO:0046677">
    <property type="term" value="P:response to antibiotic"/>
    <property type="evidence" value="ECO:0007669"/>
    <property type="project" value="UniProtKB-ARBA"/>
</dbReference>
<comment type="caution">
    <text evidence="11">The sequence shown here is derived from an EMBL/GenBank/DDBJ whole genome shotgun (WGS) entry which is preliminary data.</text>
</comment>
<evidence type="ECO:0000259" key="10">
    <source>
        <dbReference type="Pfam" id="PF25885"/>
    </source>
</evidence>
<evidence type="ECO:0000256" key="3">
    <source>
        <dbReference type="ARBA" id="ARBA00022448"/>
    </source>
</evidence>
<proteinExistence type="inferred from homology"/>
<evidence type="ECO:0000256" key="2">
    <source>
        <dbReference type="ARBA" id="ARBA00009477"/>
    </source>
</evidence>
<comment type="similarity">
    <text evidence="2">Belongs to the membrane fusion protein (MFP) (TC 8.A.1) family.</text>
</comment>